<dbReference type="EC" id="1.-.-.-" evidence="5"/>
<evidence type="ECO:0000256" key="1">
    <source>
        <dbReference type="ARBA" id="ARBA00001917"/>
    </source>
</evidence>
<accession>A0A7X0DMP0</accession>
<comment type="caution">
    <text evidence="5">The sequence shown here is derived from an EMBL/GenBank/DDBJ whole genome shotgun (WGS) entry which is preliminary data.</text>
</comment>
<dbReference type="SUPFAM" id="SSF51395">
    <property type="entry name" value="FMN-linked oxidoreductases"/>
    <property type="match status" value="1"/>
</dbReference>
<evidence type="ECO:0000259" key="4">
    <source>
        <dbReference type="Pfam" id="PF00724"/>
    </source>
</evidence>
<feature type="domain" description="NADH:flavin oxidoreductase/NADH oxidase N-terminal" evidence="4">
    <location>
        <begin position="6"/>
        <end position="343"/>
    </location>
</feature>
<dbReference type="InterPro" id="IPR013785">
    <property type="entry name" value="Aldolase_TIM"/>
</dbReference>
<reference evidence="5 6" key="1">
    <citation type="submission" date="2020-08" db="EMBL/GenBank/DDBJ databases">
        <title>Genomic Encyclopedia of Type Strains, Phase IV (KMG-IV): sequencing the most valuable type-strain genomes for metagenomic binning, comparative biology and taxonomic classification.</title>
        <authorList>
            <person name="Goeker M."/>
        </authorList>
    </citation>
    <scope>NUCLEOTIDE SEQUENCE [LARGE SCALE GENOMIC DNA]</scope>
    <source>
        <strain evidence="5 6">DSM 11590</strain>
    </source>
</reference>
<dbReference type="FunFam" id="3.20.20.70:FF:000059">
    <property type="entry name" value="N-ethylmaleimide reductase, FMN-linked"/>
    <property type="match status" value="1"/>
</dbReference>
<dbReference type="GO" id="GO:0005829">
    <property type="term" value="C:cytosol"/>
    <property type="evidence" value="ECO:0007669"/>
    <property type="project" value="TreeGrafter"/>
</dbReference>
<comment type="cofactor">
    <cofactor evidence="1">
        <name>FMN</name>
        <dbReference type="ChEBI" id="CHEBI:58210"/>
    </cofactor>
</comment>
<dbReference type="InterPro" id="IPR045247">
    <property type="entry name" value="Oye-like"/>
</dbReference>
<dbReference type="GO" id="GO:0010181">
    <property type="term" value="F:FMN binding"/>
    <property type="evidence" value="ECO:0007669"/>
    <property type="project" value="InterPro"/>
</dbReference>
<comment type="similarity">
    <text evidence="2">Belongs to the NADH:flavin oxidoreductase/NADH oxidase family.</text>
</comment>
<dbReference type="PANTHER" id="PTHR22893">
    <property type="entry name" value="NADH OXIDOREDUCTASE-RELATED"/>
    <property type="match status" value="1"/>
</dbReference>
<protein>
    <submittedName>
        <fullName evidence="5">N-ethylmaleimide reductase</fullName>
        <ecNumber evidence="5">1.-.-.-</ecNumber>
    </submittedName>
</protein>
<keyword evidence="3 5" id="KW-0560">Oxidoreductase</keyword>
<dbReference type="Pfam" id="PF00724">
    <property type="entry name" value="Oxidored_FMN"/>
    <property type="match status" value="1"/>
</dbReference>
<organism evidence="5 6">
    <name type="scientific">Novispirillum itersonii</name>
    <name type="common">Aquaspirillum itersonii</name>
    <dbReference type="NCBI Taxonomy" id="189"/>
    <lineage>
        <taxon>Bacteria</taxon>
        <taxon>Pseudomonadati</taxon>
        <taxon>Pseudomonadota</taxon>
        <taxon>Alphaproteobacteria</taxon>
        <taxon>Rhodospirillales</taxon>
        <taxon>Novispirillaceae</taxon>
        <taxon>Novispirillum</taxon>
    </lineage>
</organism>
<dbReference type="Gene3D" id="3.20.20.70">
    <property type="entry name" value="Aldolase class I"/>
    <property type="match status" value="1"/>
</dbReference>
<evidence type="ECO:0000256" key="2">
    <source>
        <dbReference type="ARBA" id="ARBA00005979"/>
    </source>
</evidence>
<dbReference type="PANTHER" id="PTHR22893:SF135">
    <property type="entry name" value="NAD(P)H:FLAVIN OXIDOREDUCTASE SYE2"/>
    <property type="match status" value="1"/>
</dbReference>
<evidence type="ECO:0000256" key="3">
    <source>
        <dbReference type="ARBA" id="ARBA00023002"/>
    </source>
</evidence>
<dbReference type="NCBIfam" id="NF007899">
    <property type="entry name" value="PRK10605.1"/>
    <property type="match status" value="1"/>
</dbReference>
<dbReference type="EMBL" id="JACIIX010000006">
    <property type="protein sequence ID" value="MBB6210484.1"/>
    <property type="molecule type" value="Genomic_DNA"/>
</dbReference>
<dbReference type="Proteomes" id="UP000544872">
    <property type="component" value="Unassembled WGS sequence"/>
</dbReference>
<dbReference type="GO" id="GO:0016628">
    <property type="term" value="F:oxidoreductase activity, acting on the CH-CH group of donors, NAD or NADP as acceptor"/>
    <property type="evidence" value="ECO:0007669"/>
    <property type="project" value="UniProtKB-ARBA"/>
</dbReference>
<evidence type="ECO:0000313" key="5">
    <source>
        <dbReference type="EMBL" id="MBB6210484.1"/>
    </source>
</evidence>
<dbReference type="InterPro" id="IPR001155">
    <property type="entry name" value="OxRdtase_FMN_N"/>
</dbReference>
<evidence type="ECO:0000313" key="6">
    <source>
        <dbReference type="Proteomes" id="UP000544872"/>
    </source>
</evidence>
<dbReference type="RefSeq" id="WP_184263319.1">
    <property type="nucleotide sequence ID" value="NZ_JACIIX010000006.1"/>
</dbReference>
<sequence length="366" mass="38848">MSAAPSLFSPVRIGGLPLPSRLIMAPMTRARAAQPGDIPTPLMAEYYAQRAGAGLILTEATQISPQGKGYSFTPGIHSPQQVDGWQQVTQAVHAAGGSIALQLWHVGRMSHPSLHADGQTVGPSAIAPDASVWIVDPATGTGTMLPCPVPRALTTAEVAAVVDDYRHAADNARAAGFDAVEIHAANGYLIDQFLRASANHRTDRYGGPAENRMRFLLEVVDAVAGVMGADRTGIRLSPFITQRGMNDPDIIPTVLAVAAELERRRIAYIHIAEADWDDAPETPEAFRHALRQAFSGSIIVAGGYTREKADAILRSGLADAVAFGRPFIANPDLPRRLRDGLPLAEADTTTLFGGGAEGYVTYPPLP</sequence>
<gene>
    <name evidence="5" type="ORF">FHS48_001900</name>
</gene>
<keyword evidence="6" id="KW-1185">Reference proteome</keyword>
<dbReference type="AlphaFoldDB" id="A0A7X0DMP0"/>
<dbReference type="CDD" id="cd02933">
    <property type="entry name" value="OYE_like_FMN"/>
    <property type="match status" value="1"/>
</dbReference>
<name>A0A7X0DMP0_NOVIT</name>
<proteinExistence type="inferred from homology"/>